<keyword evidence="12" id="KW-1185">Reference proteome</keyword>
<dbReference type="NCBIfam" id="TIGR00861">
    <property type="entry name" value="MIP"/>
    <property type="match status" value="1"/>
</dbReference>
<evidence type="ECO:0000256" key="9">
    <source>
        <dbReference type="SAM" id="MobiDB-lite"/>
    </source>
</evidence>
<dbReference type="Proteomes" id="UP001195483">
    <property type="component" value="Unassembled WGS sequence"/>
</dbReference>
<comment type="similarity">
    <text evidence="2 8">Belongs to the MIP/aquaporin (TC 1.A.8) family.</text>
</comment>
<evidence type="ECO:0000256" key="3">
    <source>
        <dbReference type="ARBA" id="ARBA00022448"/>
    </source>
</evidence>
<evidence type="ECO:0000256" key="7">
    <source>
        <dbReference type="ARBA" id="ARBA00023136"/>
    </source>
</evidence>
<feature type="transmembrane region" description="Helical" evidence="10">
    <location>
        <begin position="94"/>
        <end position="114"/>
    </location>
</feature>
<keyword evidence="6 10" id="KW-1133">Transmembrane helix</keyword>
<comment type="subcellular location">
    <subcellularLocation>
        <location evidence="1">Membrane</location>
        <topology evidence="1">Multi-pass membrane protein</topology>
    </subcellularLocation>
</comment>
<keyword evidence="7 10" id="KW-0472">Membrane</keyword>
<reference evidence="11" key="3">
    <citation type="submission" date="2023-05" db="EMBL/GenBank/DDBJ databases">
        <authorList>
            <person name="Smith C.H."/>
        </authorList>
    </citation>
    <scope>NUCLEOTIDE SEQUENCE</scope>
    <source>
        <strain evidence="11">CHS0354</strain>
        <tissue evidence="11">Mantle</tissue>
    </source>
</reference>
<evidence type="ECO:0000256" key="4">
    <source>
        <dbReference type="ARBA" id="ARBA00022692"/>
    </source>
</evidence>
<feature type="transmembrane region" description="Helical" evidence="10">
    <location>
        <begin position="165"/>
        <end position="184"/>
    </location>
</feature>
<dbReference type="GO" id="GO:0005886">
    <property type="term" value="C:plasma membrane"/>
    <property type="evidence" value="ECO:0007669"/>
    <property type="project" value="TreeGrafter"/>
</dbReference>
<name>A0AAE0VTD6_9BIVA</name>
<dbReference type="PANTHER" id="PTHR19139">
    <property type="entry name" value="AQUAPORIN TRANSPORTER"/>
    <property type="match status" value="1"/>
</dbReference>
<evidence type="ECO:0000256" key="2">
    <source>
        <dbReference type="ARBA" id="ARBA00006175"/>
    </source>
</evidence>
<dbReference type="CDD" id="cd00333">
    <property type="entry name" value="MIP"/>
    <property type="match status" value="1"/>
</dbReference>
<evidence type="ECO:0000256" key="1">
    <source>
        <dbReference type="ARBA" id="ARBA00004141"/>
    </source>
</evidence>
<keyword evidence="4 8" id="KW-0812">Transmembrane</keyword>
<feature type="transmembrane region" description="Helical" evidence="10">
    <location>
        <begin position="208"/>
        <end position="229"/>
    </location>
</feature>
<dbReference type="InterPro" id="IPR034294">
    <property type="entry name" value="Aquaporin_transptr"/>
</dbReference>
<keyword evidence="3 8" id="KW-0813">Transport</keyword>
<keyword evidence="5" id="KW-0677">Repeat</keyword>
<evidence type="ECO:0000256" key="5">
    <source>
        <dbReference type="ARBA" id="ARBA00022737"/>
    </source>
</evidence>
<dbReference type="FunFam" id="1.20.1080.10:FF:000009">
    <property type="entry name" value="aquaporin-4 isoform X1"/>
    <property type="match status" value="1"/>
</dbReference>
<evidence type="ECO:0000256" key="6">
    <source>
        <dbReference type="ARBA" id="ARBA00022989"/>
    </source>
</evidence>
<feature type="transmembrane region" description="Helical" evidence="10">
    <location>
        <begin position="47"/>
        <end position="66"/>
    </location>
</feature>
<evidence type="ECO:0000313" key="11">
    <source>
        <dbReference type="EMBL" id="KAK3588330.1"/>
    </source>
</evidence>
<protein>
    <recommendedName>
        <fullName evidence="13">Aquaporin</fullName>
    </recommendedName>
</protein>
<dbReference type="PRINTS" id="PR00783">
    <property type="entry name" value="MINTRINSICP"/>
</dbReference>
<organism evidence="11 12">
    <name type="scientific">Potamilus streckersoni</name>
    <dbReference type="NCBI Taxonomy" id="2493646"/>
    <lineage>
        <taxon>Eukaryota</taxon>
        <taxon>Metazoa</taxon>
        <taxon>Spiralia</taxon>
        <taxon>Lophotrochozoa</taxon>
        <taxon>Mollusca</taxon>
        <taxon>Bivalvia</taxon>
        <taxon>Autobranchia</taxon>
        <taxon>Heteroconchia</taxon>
        <taxon>Palaeoheterodonta</taxon>
        <taxon>Unionida</taxon>
        <taxon>Unionoidea</taxon>
        <taxon>Unionidae</taxon>
        <taxon>Ambleminae</taxon>
        <taxon>Lampsilini</taxon>
        <taxon>Potamilus</taxon>
    </lineage>
</organism>
<dbReference type="SUPFAM" id="SSF81338">
    <property type="entry name" value="Aquaporin-like"/>
    <property type="match status" value="1"/>
</dbReference>
<dbReference type="PANTHER" id="PTHR19139:SF199">
    <property type="entry name" value="MIP17260P"/>
    <property type="match status" value="1"/>
</dbReference>
<evidence type="ECO:0008006" key="13">
    <source>
        <dbReference type="Google" id="ProtNLM"/>
    </source>
</evidence>
<feature type="region of interest" description="Disordered" evidence="9">
    <location>
        <begin position="275"/>
        <end position="295"/>
    </location>
</feature>
<feature type="transmembrane region" description="Helical" evidence="10">
    <location>
        <begin position="134"/>
        <end position="153"/>
    </location>
</feature>
<dbReference type="EMBL" id="JAEAOA010001284">
    <property type="protein sequence ID" value="KAK3588330.1"/>
    <property type="molecule type" value="Genomic_DNA"/>
</dbReference>
<dbReference type="InterPro" id="IPR023271">
    <property type="entry name" value="Aquaporin-like"/>
</dbReference>
<dbReference type="AlphaFoldDB" id="A0AAE0VTD6"/>
<feature type="transmembrane region" description="Helical" evidence="10">
    <location>
        <begin position="21"/>
        <end position="41"/>
    </location>
</feature>
<reference evidence="11" key="2">
    <citation type="journal article" date="2021" name="Genome Biol. Evol.">
        <title>Developing a high-quality reference genome for a parasitic bivalve with doubly uniparental inheritance (Bivalvia: Unionida).</title>
        <authorList>
            <person name="Smith C.H."/>
        </authorList>
    </citation>
    <scope>NUCLEOTIDE SEQUENCE</scope>
    <source>
        <strain evidence="11">CHS0354</strain>
        <tissue evidence="11">Mantle</tissue>
    </source>
</reference>
<comment type="caution">
    <text evidence="11">The sequence shown here is derived from an EMBL/GenBank/DDBJ whole genome shotgun (WGS) entry which is preliminary data.</text>
</comment>
<proteinExistence type="inferred from homology"/>
<dbReference type="Gene3D" id="1.20.1080.10">
    <property type="entry name" value="Glycerol uptake facilitator protein"/>
    <property type="match status" value="1"/>
</dbReference>
<accession>A0AAE0VTD6</accession>
<reference evidence="11" key="1">
    <citation type="journal article" date="2021" name="Genome Biol. Evol.">
        <title>A High-Quality Reference Genome for a Parasitic Bivalve with Doubly Uniparental Inheritance (Bivalvia: Unionida).</title>
        <authorList>
            <person name="Smith C.H."/>
        </authorList>
    </citation>
    <scope>NUCLEOTIDE SEQUENCE</scope>
    <source>
        <strain evidence="11">CHS0354</strain>
    </source>
</reference>
<dbReference type="GO" id="GO:0048878">
    <property type="term" value="P:chemical homeostasis"/>
    <property type="evidence" value="ECO:0007669"/>
    <property type="project" value="UniProtKB-ARBA"/>
</dbReference>
<gene>
    <name evidence="11" type="ORF">CHS0354_020953</name>
</gene>
<evidence type="ECO:0000313" key="12">
    <source>
        <dbReference type="Proteomes" id="UP001195483"/>
    </source>
</evidence>
<evidence type="ECO:0000256" key="8">
    <source>
        <dbReference type="RuleBase" id="RU000477"/>
    </source>
</evidence>
<dbReference type="Pfam" id="PF00230">
    <property type="entry name" value="MIP"/>
    <property type="match status" value="1"/>
</dbReference>
<dbReference type="InterPro" id="IPR000425">
    <property type="entry name" value="MIP"/>
</dbReference>
<dbReference type="GO" id="GO:0015250">
    <property type="term" value="F:water channel activity"/>
    <property type="evidence" value="ECO:0007669"/>
    <property type="project" value="TreeGrafter"/>
</dbReference>
<sequence length="295" mass="31846">MWKIMQENLEDLTSANLWRALAAEFLGTLFLVLVGCGSIENNGQTTSVVQVALAFGLVFGTMVWCVQHISGGHLNPAITAGALVVRRVSIVRGLLYIITQCVGAIAGAAVLYGVASKPKATSLGVNTLNGITAAQGFGVELMVTFILVFVVLASTDEKRNDLSGSAPLTIGLAVAAGHLFAFQYTKCSMNSARSFGPAVIKDSWESHWVYWVGPFVGGILAALVYEYIFSAGATFTRTKKFVLRSKKSALPKPKEKVNDKAEVVEIQMEEKKEEEEKIEEKIVEEEQVQPNGGKD</sequence>
<evidence type="ECO:0000256" key="10">
    <source>
        <dbReference type="SAM" id="Phobius"/>
    </source>
</evidence>